<protein>
    <submittedName>
        <fullName evidence="1">Uncharacterized protein</fullName>
    </submittedName>
</protein>
<accession>A0A4C1VMC8</accession>
<sequence>MVASSFGMTGYSATIVSEDKKKINHCRLNEEQMGIRAPKYRWSSQLMDPRNPRGVTSASSASWTEIEYLMERRAD</sequence>
<gene>
    <name evidence="1" type="ORF">EVAR_89266_1</name>
</gene>
<keyword evidence="2" id="KW-1185">Reference proteome</keyword>
<name>A0A4C1VMC8_EUMVA</name>
<evidence type="ECO:0000313" key="2">
    <source>
        <dbReference type="Proteomes" id="UP000299102"/>
    </source>
</evidence>
<dbReference type="Proteomes" id="UP000299102">
    <property type="component" value="Unassembled WGS sequence"/>
</dbReference>
<dbReference type="EMBL" id="BGZK01000358">
    <property type="protein sequence ID" value="GBP39044.1"/>
    <property type="molecule type" value="Genomic_DNA"/>
</dbReference>
<evidence type="ECO:0000313" key="1">
    <source>
        <dbReference type="EMBL" id="GBP39044.1"/>
    </source>
</evidence>
<proteinExistence type="predicted"/>
<dbReference type="AlphaFoldDB" id="A0A4C1VMC8"/>
<organism evidence="1 2">
    <name type="scientific">Eumeta variegata</name>
    <name type="common">Bagworm moth</name>
    <name type="synonym">Eumeta japonica</name>
    <dbReference type="NCBI Taxonomy" id="151549"/>
    <lineage>
        <taxon>Eukaryota</taxon>
        <taxon>Metazoa</taxon>
        <taxon>Ecdysozoa</taxon>
        <taxon>Arthropoda</taxon>
        <taxon>Hexapoda</taxon>
        <taxon>Insecta</taxon>
        <taxon>Pterygota</taxon>
        <taxon>Neoptera</taxon>
        <taxon>Endopterygota</taxon>
        <taxon>Lepidoptera</taxon>
        <taxon>Glossata</taxon>
        <taxon>Ditrysia</taxon>
        <taxon>Tineoidea</taxon>
        <taxon>Psychidae</taxon>
        <taxon>Oiketicinae</taxon>
        <taxon>Eumeta</taxon>
    </lineage>
</organism>
<comment type="caution">
    <text evidence="1">The sequence shown here is derived from an EMBL/GenBank/DDBJ whole genome shotgun (WGS) entry which is preliminary data.</text>
</comment>
<reference evidence="1 2" key="1">
    <citation type="journal article" date="2019" name="Commun. Biol.">
        <title>The bagworm genome reveals a unique fibroin gene that provides high tensile strength.</title>
        <authorList>
            <person name="Kono N."/>
            <person name="Nakamura H."/>
            <person name="Ohtoshi R."/>
            <person name="Tomita M."/>
            <person name="Numata K."/>
            <person name="Arakawa K."/>
        </authorList>
    </citation>
    <scope>NUCLEOTIDE SEQUENCE [LARGE SCALE GENOMIC DNA]</scope>
</reference>